<sequence length="38" mass="4016">MQRISRAISSVIFAATAGFRPGLHISAFSPGLDSNLLL</sequence>
<protein>
    <submittedName>
        <fullName evidence="1">Uncharacterized protein</fullName>
    </submittedName>
</protein>
<dbReference type="AlphaFoldDB" id="A0A0W8E6Z3"/>
<gene>
    <name evidence="1" type="ORF">ASZ90_018399</name>
</gene>
<proteinExistence type="predicted"/>
<reference evidence="1" key="1">
    <citation type="journal article" date="2015" name="Proc. Natl. Acad. Sci. U.S.A.">
        <title>Networks of energetic and metabolic interactions define dynamics in microbial communities.</title>
        <authorList>
            <person name="Embree M."/>
            <person name="Liu J.K."/>
            <person name="Al-Bassam M.M."/>
            <person name="Zengler K."/>
        </authorList>
    </citation>
    <scope>NUCLEOTIDE SEQUENCE</scope>
</reference>
<organism evidence="1">
    <name type="scientific">hydrocarbon metagenome</name>
    <dbReference type="NCBI Taxonomy" id="938273"/>
    <lineage>
        <taxon>unclassified sequences</taxon>
        <taxon>metagenomes</taxon>
        <taxon>ecological metagenomes</taxon>
    </lineage>
</organism>
<dbReference type="EMBL" id="LNQE01001856">
    <property type="protein sequence ID" value="KUG04179.1"/>
    <property type="molecule type" value="Genomic_DNA"/>
</dbReference>
<accession>A0A0W8E6Z3</accession>
<comment type="caution">
    <text evidence="1">The sequence shown here is derived from an EMBL/GenBank/DDBJ whole genome shotgun (WGS) entry which is preliminary data.</text>
</comment>
<evidence type="ECO:0000313" key="1">
    <source>
        <dbReference type="EMBL" id="KUG04179.1"/>
    </source>
</evidence>
<name>A0A0W8E6Z3_9ZZZZ</name>